<reference evidence="4 5" key="1">
    <citation type="journal article" date="2018" name="PLoS Pathog.">
        <title>Evolution of structural diversity of trichothecenes, a family of toxins produced by plant pathogenic and entomopathogenic fungi.</title>
        <authorList>
            <person name="Proctor R.H."/>
            <person name="McCormick S.P."/>
            <person name="Kim H.S."/>
            <person name="Cardoza R.E."/>
            <person name="Stanley A.M."/>
            <person name="Lindo L."/>
            <person name="Kelly A."/>
            <person name="Brown D.W."/>
            <person name="Lee T."/>
            <person name="Vaughan M.M."/>
            <person name="Alexander N.J."/>
            <person name="Busman M."/>
            <person name="Gutierrez S."/>
        </authorList>
    </citation>
    <scope>NUCLEOTIDE SEQUENCE [LARGE SCALE GENOMIC DNA]</scope>
    <source>
        <strain evidence="4 5">NRRL 3299</strain>
    </source>
</reference>
<sequence length="443" mass="48813">MSATYMRLEGRSSKSIKLQLTVLTGHETELPTEVKGLILDEISLLPNPYSNLLNLAQTCKQLSSHALSQLYLNDVRDSLGVDPESHMPLTLQWACWFGVLEAVKMSLEGLRRAGVDIKRKINQPFENGSLYNLRYKAVKKRGSSGPAYGYLHWGSRSGLLHLACLRGNTAIAELLINSGADPDAPDGKGLPPLAYALNDNVVKFLIKKGADINVTHGSDETALCHLISWGPRDQCDWQKELNIPRGGGALSPLDIHQDQLSAIRYLILNANADIYANRIVIVNPLRMAILTRYNEVVQILLEAGASPNPISIATSSKRLLLADALGSSQNHYIVNMLLEFGAEADPDQMPDRSLTKLEGDQLPIMHFTTPGSNPRHAKEEADMAEIICKKIKHFNMVIDGHPPLWHYVRQGRTDIGRILIQHGASPQLANVEVLDNVSELVAN</sequence>
<protein>
    <submittedName>
        <fullName evidence="4">Ankyrin-2</fullName>
    </submittedName>
</protein>
<dbReference type="AlphaFoldDB" id="A0A395RTB2"/>
<dbReference type="SMART" id="SM00248">
    <property type="entry name" value="ANK"/>
    <property type="match status" value="5"/>
</dbReference>
<gene>
    <name evidence="4" type="ORF">FSPOR_8664</name>
</gene>
<comment type="caution">
    <text evidence="4">The sequence shown here is derived from an EMBL/GenBank/DDBJ whole genome shotgun (WGS) entry which is preliminary data.</text>
</comment>
<feature type="repeat" description="ANK" evidence="3">
    <location>
        <begin position="160"/>
        <end position="187"/>
    </location>
</feature>
<dbReference type="PROSITE" id="PS50088">
    <property type="entry name" value="ANK_REPEAT"/>
    <property type="match status" value="1"/>
</dbReference>
<evidence type="ECO:0000256" key="2">
    <source>
        <dbReference type="ARBA" id="ARBA00023043"/>
    </source>
</evidence>
<dbReference type="PROSITE" id="PS50297">
    <property type="entry name" value="ANK_REP_REGION"/>
    <property type="match status" value="1"/>
</dbReference>
<dbReference type="STRING" id="5514.A0A395RTB2"/>
<organism evidence="4 5">
    <name type="scientific">Fusarium sporotrichioides</name>
    <dbReference type="NCBI Taxonomy" id="5514"/>
    <lineage>
        <taxon>Eukaryota</taxon>
        <taxon>Fungi</taxon>
        <taxon>Dikarya</taxon>
        <taxon>Ascomycota</taxon>
        <taxon>Pezizomycotina</taxon>
        <taxon>Sordariomycetes</taxon>
        <taxon>Hypocreomycetidae</taxon>
        <taxon>Hypocreales</taxon>
        <taxon>Nectriaceae</taxon>
        <taxon>Fusarium</taxon>
    </lineage>
</organism>
<proteinExistence type="predicted"/>
<dbReference type="Pfam" id="PF12796">
    <property type="entry name" value="Ank_2"/>
    <property type="match status" value="1"/>
</dbReference>
<dbReference type="Proteomes" id="UP000266152">
    <property type="component" value="Unassembled WGS sequence"/>
</dbReference>
<dbReference type="PANTHER" id="PTHR24198">
    <property type="entry name" value="ANKYRIN REPEAT AND PROTEIN KINASE DOMAIN-CONTAINING PROTEIN"/>
    <property type="match status" value="1"/>
</dbReference>
<dbReference type="PANTHER" id="PTHR24198:SF165">
    <property type="entry name" value="ANKYRIN REPEAT-CONTAINING PROTEIN-RELATED"/>
    <property type="match status" value="1"/>
</dbReference>
<keyword evidence="1" id="KW-0677">Repeat</keyword>
<dbReference type="InterPro" id="IPR036770">
    <property type="entry name" value="Ankyrin_rpt-contain_sf"/>
</dbReference>
<dbReference type="SUPFAM" id="SSF48403">
    <property type="entry name" value="Ankyrin repeat"/>
    <property type="match status" value="1"/>
</dbReference>
<keyword evidence="2 3" id="KW-0040">ANK repeat</keyword>
<accession>A0A395RTB2</accession>
<evidence type="ECO:0000256" key="1">
    <source>
        <dbReference type="ARBA" id="ARBA00022737"/>
    </source>
</evidence>
<evidence type="ECO:0000256" key="3">
    <source>
        <dbReference type="PROSITE-ProRule" id="PRU00023"/>
    </source>
</evidence>
<dbReference type="InterPro" id="IPR002110">
    <property type="entry name" value="Ankyrin_rpt"/>
</dbReference>
<dbReference type="Gene3D" id="1.25.40.20">
    <property type="entry name" value="Ankyrin repeat-containing domain"/>
    <property type="match status" value="2"/>
</dbReference>
<evidence type="ECO:0000313" key="5">
    <source>
        <dbReference type="Proteomes" id="UP000266152"/>
    </source>
</evidence>
<dbReference type="EMBL" id="PXOF01000132">
    <property type="protein sequence ID" value="RGP63386.1"/>
    <property type="molecule type" value="Genomic_DNA"/>
</dbReference>
<keyword evidence="5" id="KW-1185">Reference proteome</keyword>
<name>A0A395RTB2_FUSSP</name>
<evidence type="ECO:0000313" key="4">
    <source>
        <dbReference type="EMBL" id="RGP63386.1"/>
    </source>
</evidence>